<name>A0A0C3SF26_PHLG1</name>
<dbReference type="SUPFAM" id="SSF51621">
    <property type="entry name" value="Phosphoenolpyruvate/pyruvate domain"/>
    <property type="match status" value="1"/>
</dbReference>
<dbReference type="InterPro" id="IPR018523">
    <property type="entry name" value="Isocitrate_lyase_ph_CS"/>
</dbReference>
<dbReference type="PANTHER" id="PTHR42905:SF2">
    <property type="entry name" value="PHOSPHOENOLPYRUVATE CARBOXYLASE FAMILY PROTEIN"/>
    <property type="match status" value="1"/>
</dbReference>
<accession>A0A0C3SF26</accession>
<dbReference type="PANTHER" id="PTHR42905">
    <property type="entry name" value="PHOSPHOENOLPYRUVATE CARBOXYLASE"/>
    <property type="match status" value="1"/>
</dbReference>
<dbReference type="Gene3D" id="3.20.20.60">
    <property type="entry name" value="Phosphoenolpyruvate-binding domains"/>
    <property type="match status" value="1"/>
</dbReference>
<dbReference type="InterPro" id="IPR039556">
    <property type="entry name" value="ICL/PEPM"/>
</dbReference>
<dbReference type="AlphaFoldDB" id="A0A0C3SF26"/>
<evidence type="ECO:0000313" key="2">
    <source>
        <dbReference type="Proteomes" id="UP000053257"/>
    </source>
</evidence>
<dbReference type="EMBL" id="KN840447">
    <property type="protein sequence ID" value="KIP11350.1"/>
    <property type="molecule type" value="Genomic_DNA"/>
</dbReference>
<dbReference type="STRING" id="745531.A0A0C3SF26"/>
<gene>
    <name evidence="1" type="ORF">PHLGIDRAFT_83832</name>
</gene>
<reference evidence="1 2" key="1">
    <citation type="journal article" date="2014" name="PLoS Genet.">
        <title>Analysis of the Phlebiopsis gigantea genome, transcriptome and secretome provides insight into its pioneer colonization strategies of wood.</title>
        <authorList>
            <person name="Hori C."/>
            <person name="Ishida T."/>
            <person name="Igarashi K."/>
            <person name="Samejima M."/>
            <person name="Suzuki H."/>
            <person name="Master E."/>
            <person name="Ferreira P."/>
            <person name="Ruiz-Duenas F.J."/>
            <person name="Held B."/>
            <person name="Canessa P."/>
            <person name="Larrondo L.F."/>
            <person name="Schmoll M."/>
            <person name="Druzhinina I.S."/>
            <person name="Kubicek C.P."/>
            <person name="Gaskell J.A."/>
            <person name="Kersten P."/>
            <person name="St John F."/>
            <person name="Glasner J."/>
            <person name="Sabat G."/>
            <person name="Splinter BonDurant S."/>
            <person name="Syed K."/>
            <person name="Yadav J."/>
            <person name="Mgbeahuruike A.C."/>
            <person name="Kovalchuk A."/>
            <person name="Asiegbu F.O."/>
            <person name="Lackner G."/>
            <person name="Hoffmeister D."/>
            <person name="Rencoret J."/>
            <person name="Gutierrez A."/>
            <person name="Sun H."/>
            <person name="Lindquist E."/>
            <person name="Barry K."/>
            <person name="Riley R."/>
            <person name="Grigoriev I.V."/>
            <person name="Henrissat B."/>
            <person name="Kues U."/>
            <person name="Berka R.M."/>
            <person name="Martinez A.T."/>
            <person name="Covert S.F."/>
            <person name="Blanchette R.A."/>
            <person name="Cullen D."/>
        </authorList>
    </citation>
    <scope>NUCLEOTIDE SEQUENCE [LARGE SCALE GENOMIC DNA]</scope>
    <source>
        <strain evidence="1 2">11061_1 CR5-6</strain>
    </source>
</reference>
<dbReference type="InterPro" id="IPR040442">
    <property type="entry name" value="Pyrv_kinase-like_dom_sf"/>
</dbReference>
<dbReference type="CDD" id="cd00377">
    <property type="entry name" value="ICL_PEPM"/>
    <property type="match status" value="1"/>
</dbReference>
<protein>
    <recommendedName>
        <fullName evidence="3">Oxaloacetate acetylhydrolase</fullName>
    </recommendedName>
</protein>
<organism evidence="1 2">
    <name type="scientific">Phlebiopsis gigantea (strain 11061_1 CR5-6)</name>
    <name type="common">White-rot fungus</name>
    <name type="synonym">Peniophora gigantea</name>
    <dbReference type="NCBI Taxonomy" id="745531"/>
    <lineage>
        <taxon>Eukaryota</taxon>
        <taxon>Fungi</taxon>
        <taxon>Dikarya</taxon>
        <taxon>Basidiomycota</taxon>
        <taxon>Agaricomycotina</taxon>
        <taxon>Agaricomycetes</taxon>
        <taxon>Polyporales</taxon>
        <taxon>Phanerochaetaceae</taxon>
        <taxon>Phlebiopsis</taxon>
    </lineage>
</organism>
<dbReference type="HOGENOM" id="CLU_027389_3_0_1"/>
<keyword evidence="2" id="KW-1185">Reference proteome</keyword>
<dbReference type="InterPro" id="IPR015813">
    <property type="entry name" value="Pyrv/PenolPyrv_kinase-like_dom"/>
</dbReference>
<evidence type="ECO:0000313" key="1">
    <source>
        <dbReference type="EMBL" id="KIP11350.1"/>
    </source>
</evidence>
<dbReference type="OrthoDB" id="1923844at2759"/>
<dbReference type="Pfam" id="PF13714">
    <property type="entry name" value="PEP_mutase"/>
    <property type="match status" value="1"/>
</dbReference>
<evidence type="ECO:0008006" key="3">
    <source>
        <dbReference type="Google" id="ProtNLM"/>
    </source>
</evidence>
<dbReference type="Proteomes" id="UP000053257">
    <property type="component" value="Unassembled WGS sequence"/>
</dbReference>
<sequence>MPGLELFGSSEPTTQSTVVELPAAVSASTPAETNGAASKPGVYYNPRLDPKNYLDGPLSIDPSTRLRQMLARPGIVVAPGICDGISARCALEAGFTCLYQSGAATTASRLGMPDLAIATLNDFVEAGTMHASLDPTVPVIADADTGFGGPAMVARTVTKYIRAGLAACHIEDQVQTKRCGHLMGKQVVSREEFVTRIRAAVIARDSVPGGSDFVVIGRTDSAQVLGMDEAILRLKLAADAGADVCFIEGVKTAELLKSTVAALAPKPVLVNVISGGLTPSFTCQEAEDMGAKIIIFSLVSCVAAVHGIRAAMRSLKKTGTDWTSAQGMDPKAFFEVMGLNEVVTLDARAGGKAFEEV</sequence>
<dbReference type="PROSITE" id="PS00161">
    <property type="entry name" value="ISOCITRATE_LYASE"/>
    <property type="match status" value="1"/>
</dbReference>
<dbReference type="GO" id="GO:0003824">
    <property type="term" value="F:catalytic activity"/>
    <property type="evidence" value="ECO:0007669"/>
    <property type="project" value="InterPro"/>
</dbReference>
<proteinExistence type="predicted"/>